<dbReference type="PIRSF" id="PIRSF001220">
    <property type="entry name" value="L-ASNase_gatD"/>
    <property type="match status" value="1"/>
</dbReference>
<evidence type="ECO:0000259" key="9">
    <source>
        <dbReference type="Pfam" id="PF17763"/>
    </source>
</evidence>
<dbReference type="GO" id="GO:0004067">
    <property type="term" value="F:asparaginase activity"/>
    <property type="evidence" value="ECO:0007669"/>
    <property type="project" value="UniProtKB-UniRule"/>
</dbReference>
<dbReference type="EMBL" id="FLRC01000052">
    <property type="protein sequence ID" value="SBT27216.1"/>
    <property type="molecule type" value="Genomic_DNA"/>
</dbReference>
<feature type="binding site" evidence="4">
    <location>
        <position position="59"/>
    </location>
    <ligand>
        <name>substrate</name>
    </ligand>
</feature>
<dbReference type="Pfam" id="PF17763">
    <property type="entry name" value="Asparaginase_C"/>
    <property type="match status" value="1"/>
</dbReference>
<feature type="domain" description="L-asparaginase N-terminal" evidence="8">
    <location>
        <begin position="6"/>
        <end position="195"/>
    </location>
</feature>
<dbReference type="InterPro" id="IPR027475">
    <property type="entry name" value="Asparaginase/glutaminase_AS2"/>
</dbReference>
<dbReference type="FunFam" id="3.40.50.1170:FF:000001">
    <property type="entry name" value="L-asparaginase 2"/>
    <property type="match status" value="1"/>
</dbReference>
<dbReference type="GO" id="GO:0006528">
    <property type="term" value="P:asparagine metabolic process"/>
    <property type="evidence" value="ECO:0007669"/>
    <property type="project" value="InterPro"/>
</dbReference>
<dbReference type="PROSITE" id="PS00917">
    <property type="entry name" value="ASN_GLN_ASE_2"/>
    <property type="match status" value="1"/>
</dbReference>
<dbReference type="RefSeq" id="WP_067758361.1">
    <property type="nucleotide sequence ID" value="NZ_LT907988.1"/>
</dbReference>
<reference evidence="10 12" key="1">
    <citation type="submission" date="2016-06" db="EMBL/GenBank/DDBJ databases">
        <authorList>
            <person name="Kjaerup R.B."/>
            <person name="Dalgaard T.S."/>
            <person name="Juul-Madsen H.R."/>
        </authorList>
    </citation>
    <scope>NUCLEOTIDE SEQUENCE [LARGE SCALE GENOMIC DNA]</scope>
    <source>
        <strain evidence="10">Orrdi1</strain>
    </source>
</reference>
<accession>A0A1C3K6T7</accession>
<dbReference type="EC" id="3.5.1.1" evidence="10"/>
<feature type="active site" description="O-isoaspartyl threonine intermediate" evidence="3">
    <location>
        <position position="15"/>
    </location>
</feature>
<dbReference type="SMART" id="SM00870">
    <property type="entry name" value="Asparaginase"/>
    <property type="match status" value="1"/>
</dbReference>
<keyword evidence="12" id="KW-1185">Reference proteome</keyword>
<comment type="similarity">
    <text evidence="1 7">Belongs to the asparaginase 1 family.</text>
</comment>
<name>A0A1C3K6T7_9BURK</name>
<dbReference type="InterPro" id="IPR020827">
    <property type="entry name" value="Asparaginase/glutaminase_AS1"/>
</dbReference>
<protein>
    <submittedName>
        <fullName evidence="10">L-asparaginase</fullName>
        <ecNumber evidence="10">3.5.1.1</ecNumber>
    </submittedName>
</protein>
<dbReference type="Pfam" id="PF00710">
    <property type="entry name" value="Asparaginase"/>
    <property type="match status" value="1"/>
</dbReference>
<evidence type="ECO:0000256" key="1">
    <source>
        <dbReference type="ARBA" id="ARBA00010518"/>
    </source>
</evidence>
<dbReference type="InterPro" id="IPR037152">
    <property type="entry name" value="L-asparaginase_N_sf"/>
</dbReference>
<dbReference type="InterPro" id="IPR004550">
    <property type="entry name" value="AsnASE_II"/>
</dbReference>
<dbReference type="SUPFAM" id="SSF53774">
    <property type="entry name" value="Glutaminase/Asparaginase"/>
    <property type="match status" value="1"/>
</dbReference>
<dbReference type="InterPro" id="IPR027473">
    <property type="entry name" value="L-asparaginase_C"/>
</dbReference>
<evidence type="ECO:0000256" key="2">
    <source>
        <dbReference type="ARBA" id="ARBA00022801"/>
    </source>
</evidence>
<feature type="binding site" evidence="4">
    <location>
        <begin position="92"/>
        <end position="93"/>
    </location>
    <ligand>
        <name>substrate</name>
    </ligand>
</feature>
<dbReference type="EMBL" id="LT907988">
    <property type="protein sequence ID" value="SOE46123.1"/>
    <property type="molecule type" value="Genomic_DNA"/>
</dbReference>
<dbReference type="AlphaFoldDB" id="A0A1C3K6T7"/>
<dbReference type="SFLD" id="SFLDS00057">
    <property type="entry name" value="Glutaminase/Asparaginase"/>
    <property type="match status" value="1"/>
</dbReference>
<evidence type="ECO:0000259" key="8">
    <source>
        <dbReference type="Pfam" id="PF00710"/>
    </source>
</evidence>
<dbReference type="InterPro" id="IPR040919">
    <property type="entry name" value="Asparaginase_C"/>
</dbReference>
<dbReference type="PANTHER" id="PTHR11707">
    <property type="entry name" value="L-ASPARAGINASE"/>
    <property type="match status" value="1"/>
</dbReference>
<dbReference type="PRINTS" id="PR00139">
    <property type="entry name" value="ASNGLNASE"/>
</dbReference>
<dbReference type="OrthoDB" id="9788068at2"/>
<dbReference type="PROSITE" id="PS00144">
    <property type="entry name" value="ASN_GLN_ASE_1"/>
    <property type="match status" value="1"/>
</dbReference>
<evidence type="ECO:0000313" key="11">
    <source>
        <dbReference type="EMBL" id="SOE46123.1"/>
    </source>
</evidence>
<dbReference type="PROSITE" id="PS51732">
    <property type="entry name" value="ASN_GLN_ASE_3"/>
    <property type="match status" value="1"/>
</dbReference>
<evidence type="ECO:0000256" key="5">
    <source>
        <dbReference type="PROSITE-ProRule" id="PRU10099"/>
    </source>
</evidence>
<evidence type="ECO:0000313" key="10">
    <source>
        <dbReference type="EMBL" id="SBT27216.1"/>
    </source>
</evidence>
<reference evidence="11 12" key="2">
    <citation type="submission" date="2017-08" db="EMBL/GenBank/DDBJ databases">
        <authorList>
            <person name="de Groot N.N."/>
        </authorList>
    </citation>
    <scope>NUCLEOTIDE SEQUENCE [LARGE SCALE GENOMIC DNA]</scope>
    <source>
        <strain evidence="11">Orrdi1</strain>
    </source>
</reference>
<evidence type="ECO:0000313" key="12">
    <source>
        <dbReference type="Proteomes" id="UP000078558"/>
    </source>
</evidence>
<proteinExistence type="inferred from homology"/>
<feature type="active site" evidence="5">
    <location>
        <position position="15"/>
    </location>
</feature>
<dbReference type="CDD" id="cd08964">
    <property type="entry name" value="L-asparaginase_II"/>
    <property type="match status" value="1"/>
</dbReference>
<evidence type="ECO:0000256" key="6">
    <source>
        <dbReference type="PROSITE-ProRule" id="PRU10100"/>
    </source>
</evidence>
<feature type="active site" evidence="6">
    <location>
        <position position="92"/>
    </location>
</feature>
<dbReference type="PIRSF" id="PIRSF500176">
    <property type="entry name" value="L_ASNase"/>
    <property type="match status" value="1"/>
</dbReference>
<dbReference type="Gene3D" id="3.40.50.40">
    <property type="match status" value="1"/>
</dbReference>
<keyword evidence="2 10" id="KW-0378">Hydrolase</keyword>
<evidence type="ECO:0000256" key="4">
    <source>
        <dbReference type="PIRSR" id="PIRSR001220-2"/>
    </source>
</evidence>
<dbReference type="InterPro" id="IPR036152">
    <property type="entry name" value="Asp/glu_Ase-like_sf"/>
</dbReference>
<dbReference type="NCBIfam" id="TIGR00520">
    <property type="entry name" value="asnASE_II"/>
    <property type="match status" value="1"/>
</dbReference>
<organism evidence="10 12">
    <name type="scientific">Orrella dioscoreae</name>
    <dbReference type="NCBI Taxonomy" id="1851544"/>
    <lineage>
        <taxon>Bacteria</taxon>
        <taxon>Pseudomonadati</taxon>
        <taxon>Pseudomonadota</taxon>
        <taxon>Betaproteobacteria</taxon>
        <taxon>Burkholderiales</taxon>
        <taxon>Alcaligenaceae</taxon>
        <taxon>Orrella</taxon>
    </lineage>
</organism>
<sequence length="329" mass="33685">MPERARVALLATGGTIAGGQAEGLAYAAGALPVEALLAAVPALGALAALQSEQVASVGSQNMTLAVWDALATRIQALCDAKDVDAVVVTHGTDTLEETAYFLNLVLRTDVPVILTGAMRPPDAPDADGPGNLRDAVTVAVEADARGRGVLAVMNGRVYAARDIQKSAASGVDAWYAPGHGVSARVQGVNVHWSHDTRGVHTARSEFAPWRGQALPRVGILYSHADLDAATAQALLDTGMKGLVLAGVGSGNTTDAVLSVLADAARRGVAVVRASRTGSGAVVRNQEVDDDAAGFIASGTLNPQKARVLLALALSRGVSGQGLQACFDRY</sequence>
<evidence type="ECO:0000256" key="3">
    <source>
        <dbReference type="PIRSR" id="PIRSR001220-1"/>
    </source>
</evidence>
<dbReference type="KEGG" id="odi:ODI_R0144"/>
<dbReference type="Gene3D" id="3.40.50.1170">
    <property type="entry name" value="L-asparaginase, N-terminal domain"/>
    <property type="match status" value="1"/>
</dbReference>
<dbReference type="PANTHER" id="PTHR11707:SF28">
    <property type="entry name" value="60 KDA LYSOPHOSPHOLIPASE"/>
    <property type="match status" value="1"/>
</dbReference>
<dbReference type="STRING" id="1851544.ODI_03323"/>
<evidence type="ECO:0000256" key="7">
    <source>
        <dbReference type="RuleBase" id="RU004456"/>
    </source>
</evidence>
<dbReference type="InterPro" id="IPR027474">
    <property type="entry name" value="L-asparaginase_N"/>
</dbReference>
<gene>
    <name evidence="10" type="ORF">ODI_03323</name>
    <name evidence="11" type="ORF">ODI_R0144</name>
</gene>
<dbReference type="InterPro" id="IPR006034">
    <property type="entry name" value="Asparaginase/glutaminase-like"/>
</dbReference>
<feature type="domain" description="Asparaginase/glutaminase C-terminal" evidence="9">
    <location>
        <begin position="216"/>
        <end position="326"/>
    </location>
</feature>
<dbReference type="Proteomes" id="UP000078558">
    <property type="component" value="Chromosome I"/>
</dbReference>